<sequence>MSRSSEGIEKKFIGSRNIYGGNGVCDIEDPSIGALEISVLFGQPAWLEAESYFKHEVCEVNFTSRCDNGRAWDDDVGVNCARAFAGS</sequence>
<gene>
    <name evidence="1" type="ORF">H0235_016830</name>
</gene>
<protein>
    <submittedName>
        <fullName evidence="1">Uncharacterized protein</fullName>
    </submittedName>
</protein>
<reference evidence="1" key="1">
    <citation type="journal article" date="2020" name="G3 (Bethesda)">
        <title>High-Quality Assemblies for Three Invasive Social Wasps from the &lt;i&gt;Vespula&lt;/i&gt; Genus.</title>
        <authorList>
            <person name="Harrop T.W.R."/>
            <person name="Guhlin J."/>
            <person name="McLaughlin G.M."/>
            <person name="Permina E."/>
            <person name="Stockwell P."/>
            <person name="Gilligan J."/>
            <person name="Le Lec M.F."/>
            <person name="Gruber M.A.M."/>
            <person name="Quinn O."/>
            <person name="Lovegrove M."/>
            <person name="Duncan E.J."/>
            <person name="Remnant E.J."/>
            <person name="Van Eeckhoven J."/>
            <person name="Graham B."/>
            <person name="Knapp R.A."/>
            <person name="Langford K.W."/>
            <person name="Kronenberg Z."/>
            <person name="Press M.O."/>
            <person name="Eacker S.M."/>
            <person name="Wilson-Rankin E.E."/>
            <person name="Purcell J."/>
            <person name="Lester P.J."/>
            <person name="Dearden P.K."/>
        </authorList>
    </citation>
    <scope>NUCLEOTIDE SEQUENCE</scope>
    <source>
        <strain evidence="1">Volc-1</strain>
    </source>
</reference>
<evidence type="ECO:0000313" key="2">
    <source>
        <dbReference type="Proteomes" id="UP000600918"/>
    </source>
</evidence>
<comment type="caution">
    <text evidence="1">The sequence shown here is derived from an EMBL/GenBank/DDBJ whole genome shotgun (WGS) entry which is preliminary data.</text>
</comment>
<organism evidence="1 2">
    <name type="scientific">Vespula pensylvanica</name>
    <name type="common">Western yellow jacket</name>
    <name type="synonym">Wasp</name>
    <dbReference type="NCBI Taxonomy" id="30213"/>
    <lineage>
        <taxon>Eukaryota</taxon>
        <taxon>Metazoa</taxon>
        <taxon>Ecdysozoa</taxon>
        <taxon>Arthropoda</taxon>
        <taxon>Hexapoda</taxon>
        <taxon>Insecta</taxon>
        <taxon>Pterygota</taxon>
        <taxon>Neoptera</taxon>
        <taxon>Endopterygota</taxon>
        <taxon>Hymenoptera</taxon>
        <taxon>Apocrita</taxon>
        <taxon>Aculeata</taxon>
        <taxon>Vespoidea</taxon>
        <taxon>Vespidae</taxon>
        <taxon>Vespinae</taxon>
        <taxon>Vespula</taxon>
    </lineage>
</organism>
<dbReference type="Proteomes" id="UP000600918">
    <property type="component" value="Unassembled WGS sequence"/>
</dbReference>
<dbReference type="EMBL" id="JACSDY010000021">
    <property type="protein sequence ID" value="KAF7394235.1"/>
    <property type="molecule type" value="Genomic_DNA"/>
</dbReference>
<keyword evidence="2" id="KW-1185">Reference proteome</keyword>
<evidence type="ECO:0000313" key="1">
    <source>
        <dbReference type="EMBL" id="KAF7394235.1"/>
    </source>
</evidence>
<proteinExistence type="predicted"/>
<dbReference type="AlphaFoldDB" id="A0A834N399"/>
<name>A0A834N399_VESPE</name>
<accession>A0A834N399</accession>